<comment type="caution">
    <text evidence="1">The sequence shown here is derived from an EMBL/GenBank/DDBJ whole genome shotgun (WGS) entry which is preliminary data.</text>
</comment>
<organism evidence="1 2">
    <name type="scientific">Candidatus Nomurabacteria bacterium RIFCSPHIGHO2_01_FULL_40_24b</name>
    <dbReference type="NCBI Taxonomy" id="1801739"/>
    <lineage>
        <taxon>Bacteria</taxon>
        <taxon>Candidatus Nomuraibacteriota</taxon>
    </lineage>
</organism>
<reference evidence="1 2" key="1">
    <citation type="journal article" date="2016" name="Nat. Commun.">
        <title>Thousands of microbial genomes shed light on interconnected biogeochemical processes in an aquifer system.</title>
        <authorList>
            <person name="Anantharaman K."/>
            <person name="Brown C.T."/>
            <person name="Hug L.A."/>
            <person name="Sharon I."/>
            <person name="Castelle C.J."/>
            <person name="Probst A.J."/>
            <person name="Thomas B.C."/>
            <person name="Singh A."/>
            <person name="Wilkins M.J."/>
            <person name="Karaoz U."/>
            <person name="Brodie E.L."/>
            <person name="Williams K.H."/>
            <person name="Hubbard S.S."/>
            <person name="Banfield J.F."/>
        </authorList>
    </citation>
    <scope>NUCLEOTIDE SEQUENCE [LARGE SCALE GENOMIC DNA]</scope>
</reference>
<accession>A0A1F6V6S2</accession>
<dbReference type="AlphaFoldDB" id="A0A1F6V6S2"/>
<evidence type="ECO:0000313" key="1">
    <source>
        <dbReference type="EMBL" id="OGI65282.1"/>
    </source>
</evidence>
<dbReference type="Proteomes" id="UP000177370">
    <property type="component" value="Unassembled WGS sequence"/>
</dbReference>
<gene>
    <name evidence="1" type="ORF">A2647_05060</name>
</gene>
<protein>
    <submittedName>
        <fullName evidence="1">Uncharacterized protein</fullName>
    </submittedName>
</protein>
<evidence type="ECO:0000313" key="2">
    <source>
        <dbReference type="Proteomes" id="UP000177370"/>
    </source>
</evidence>
<name>A0A1F6V6S2_9BACT</name>
<dbReference type="EMBL" id="MFTP01000022">
    <property type="protein sequence ID" value="OGI65282.1"/>
    <property type="molecule type" value="Genomic_DNA"/>
</dbReference>
<sequence>MEKVVKVEINNPPAIRQDSLELVSKIKLEIQVLLDERADKYGEEEVLDVIEKQTSIKRKVVHELLSDEHDIRLHLLRRILLCLKGLTEKDFKRPPIKPPEDSIKTRTTQITAEGEPPMNVPILEGFSTEESVFFYLLKKYNPSGEFLPAHHRFPDKMRKHLFTGLRKTEVLSKLLDPHYGYIEKSSTQPGYYKFLK</sequence>
<proteinExistence type="predicted"/>